<comment type="caution">
    <text evidence="1">The sequence shown here is derived from an EMBL/GenBank/DDBJ whole genome shotgun (WGS) entry which is preliminary data.</text>
</comment>
<sequence>MNILDLNSNQKETILLIHPMLSSAQGMKSLIADQMGQEFRYIIPDLSAHGQSASDTYESALKESQMIYDYLKVHQIKDLSLAFGASLGGVVLLQLLNHKDIRFGKLVFEGVSLWTNAPLLDIFTRYLLLIKHRKALRNRDIAVHKMVSLYGEKGEMMADSFIAMDEESIKHISHDCAFVALPNLTPEEQKSCVFFYGSKEFDLIAAKKVLPKKYPHATFHNWQGYDHCRKITENPVVYSKILRDEMLTNATVLEPRTHKKELYGRP</sequence>
<dbReference type="Proteomes" id="UP000033405">
    <property type="component" value="Unassembled WGS sequence"/>
</dbReference>
<evidence type="ECO:0000313" key="2">
    <source>
        <dbReference type="Proteomes" id="UP000033405"/>
    </source>
</evidence>
<dbReference type="EMBL" id="JYOV01000010">
    <property type="protein sequence ID" value="KJU93882.1"/>
    <property type="molecule type" value="Genomic_DNA"/>
</dbReference>
<gene>
    <name evidence="1" type="ORF">TZ96_00787</name>
</gene>
<dbReference type="PATRIC" id="fig|28037.218.peg.760"/>
<proteinExistence type="predicted"/>
<dbReference type="AlphaFoldDB" id="A0A0F3HIK4"/>
<accession>A0A0F3HIK4</accession>
<organism evidence="1 2">
    <name type="scientific">Streptococcus infantis</name>
    <dbReference type="NCBI Taxonomy" id="68892"/>
    <lineage>
        <taxon>Bacteria</taxon>
        <taxon>Bacillati</taxon>
        <taxon>Bacillota</taxon>
        <taxon>Bacilli</taxon>
        <taxon>Lactobacillales</taxon>
        <taxon>Streptococcaceae</taxon>
        <taxon>Streptococcus</taxon>
    </lineage>
</organism>
<protein>
    <submittedName>
        <fullName evidence="1">2-succinyl-6-hydroxy-2, 4-cyclohexadiene-1-carboxylate synthase</fullName>
    </submittedName>
</protein>
<name>A0A0F3HIK4_9STRE</name>
<dbReference type="SUPFAM" id="SSF53474">
    <property type="entry name" value="alpha/beta-Hydrolases"/>
    <property type="match status" value="1"/>
</dbReference>
<reference evidence="1 2" key="1">
    <citation type="submission" date="2015-02" db="EMBL/GenBank/DDBJ databases">
        <title>Evolution of amylase-binding proteins of oral streptococcal species.</title>
        <authorList>
            <person name="Haase E.M."/>
        </authorList>
    </citation>
    <scope>NUCLEOTIDE SEQUENCE [LARGE SCALE GENOMIC DNA]</scope>
    <source>
        <strain evidence="1 2">UC6950A</strain>
    </source>
</reference>
<evidence type="ECO:0000313" key="1">
    <source>
        <dbReference type="EMBL" id="KJU93882.1"/>
    </source>
</evidence>
<dbReference type="RefSeq" id="WP_045762985.1">
    <property type="nucleotide sequence ID" value="NZ_JYOV01000010.1"/>
</dbReference>
<dbReference type="InterPro" id="IPR029058">
    <property type="entry name" value="AB_hydrolase_fold"/>
</dbReference>
<dbReference type="Gene3D" id="3.40.50.1820">
    <property type="entry name" value="alpha/beta hydrolase"/>
    <property type="match status" value="1"/>
</dbReference>